<comment type="caution">
    <text evidence="1">The sequence shown here is derived from an EMBL/GenBank/DDBJ whole genome shotgun (WGS) entry which is preliminary data.</text>
</comment>
<keyword evidence="2" id="KW-1185">Reference proteome</keyword>
<reference evidence="1 2" key="1">
    <citation type="submission" date="2024-02" db="EMBL/GenBank/DDBJ databases">
        <title>Deinococcus caeni NBRC 101312.</title>
        <authorList>
            <person name="Ichikawa N."/>
            <person name="Katano-Makiyama Y."/>
            <person name="Hidaka K."/>
        </authorList>
    </citation>
    <scope>NUCLEOTIDE SEQUENCE [LARGE SCALE GENOMIC DNA]</scope>
    <source>
        <strain evidence="1 2">NBRC 101312</strain>
    </source>
</reference>
<gene>
    <name evidence="1" type="ORF">Dcae01_00384</name>
</gene>
<dbReference type="RefSeq" id="WP_345441185.1">
    <property type="nucleotide sequence ID" value="NZ_BAABQU010000003.1"/>
</dbReference>
<organism evidence="1 2">
    <name type="scientific">Deinococcus caeni</name>
    <dbReference type="NCBI Taxonomy" id="569127"/>
    <lineage>
        <taxon>Bacteria</taxon>
        <taxon>Thermotogati</taxon>
        <taxon>Deinococcota</taxon>
        <taxon>Deinococci</taxon>
        <taxon>Deinococcales</taxon>
        <taxon>Deinococcaceae</taxon>
        <taxon>Deinococcus</taxon>
    </lineage>
</organism>
<evidence type="ECO:0000313" key="2">
    <source>
        <dbReference type="Proteomes" id="UP001423409"/>
    </source>
</evidence>
<name>A0ABP9UB86_9DEIO</name>
<dbReference type="Proteomes" id="UP001423409">
    <property type="component" value="Unassembled WGS sequence"/>
</dbReference>
<accession>A0ABP9UB86</accession>
<proteinExistence type="predicted"/>
<sequence length="116" mass="13569">MALTSQREGTSRESQIDRLLHIAAVEWLTLPEKLREFHEWEDLEQMDFMLEWDLTERRMRELLEFARGGEMNSDQFGLMLIVADRASTLMPSVVELFAEYDMVGEFLHSDELSLSA</sequence>
<dbReference type="EMBL" id="BAABQU010000003">
    <property type="protein sequence ID" value="GAA5438890.1"/>
    <property type="molecule type" value="Genomic_DNA"/>
</dbReference>
<evidence type="ECO:0000313" key="1">
    <source>
        <dbReference type="EMBL" id="GAA5438890.1"/>
    </source>
</evidence>
<protein>
    <submittedName>
        <fullName evidence="1">Uncharacterized protein</fullName>
    </submittedName>
</protein>